<reference evidence="8 9" key="1">
    <citation type="submission" date="2018-08" db="EMBL/GenBank/DDBJ databases">
        <title>Chitinophagaceae sp. K23C18032701, a novel bacterium isolated from forest soil.</title>
        <authorList>
            <person name="Wang C."/>
        </authorList>
    </citation>
    <scope>NUCLEOTIDE SEQUENCE [LARGE SCALE GENOMIC DNA]</scope>
    <source>
        <strain evidence="8 9">K23C18032701</strain>
    </source>
</reference>
<proteinExistence type="inferred from homology"/>
<evidence type="ECO:0000256" key="5">
    <source>
        <dbReference type="ARBA" id="ARBA00023237"/>
    </source>
</evidence>
<dbReference type="EMBL" id="QTJU01000006">
    <property type="protein sequence ID" value="RFM27160.1"/>
    <property type="molecule type" value="Genomic_DNA"/>
</dbReference>
<keyword evidence="5" id="KW-0998">Cell outer membrane</keyword>
<feature type="signal peptide" evidence="6">
    <location>
        <begin position="1"/>
        <end position="23"/>
    </location>
</feature>
<dbReference type="PROSITE" id="PS51257">
    <property type="entry name" value="PROKAR_LIPOPROTEIN"/>
    <property type="match status" value="1"/>
</dbReference>
<dbReference type="GO" id="GO:0009279">
    <property type="term" value="C:cell outer membrane"/>
    <property type="evidence" value="ECO:0007669"/>
    <property type="project" value="UniProtKB-SubCell"/>
</dbReference>
<dbReference type="AlphaFoldDB" id="A0A3E1NGT3"/>
<keyword evidence="3 6" id="KW-0732">Signal</keyword>
<keyword evidence="4" id="KW-0472">Membrane</keyword>
<comment type="similarity">
    <text evidence="2">Belongs to the SusD family.</text>
</comment>
<dbReference type="OrthoDB" id="9794888at2"/>
<dbReference type="InterPro" id="IPR012944">
    <property type="entry name" value="SusD_RagB_dom"/>
</dbReference>
<name>A0A3E1NGT3_9BACT</name>
<comment type="subcellular location">
    <subcellularLocation>
        <location evidence="1">Cell outer membrane</location>
    </subcellularLocation>
</comment>
<evidence type="ECO:0000313" key="8">
    <source>
        <dbReference type="EMBL" id="RFM27160.1"/>
    </source>
</evidence>
<evidence type="ECO:0000259" key="7">
    <source>
        <dbReference type="Pfam" id="PF07980"/>
    </source>
</evidence>
<evidence type="ECO:0000256" key="4">
    <source>
        <dbReference type="ARBA" id="ARBA00023136"/>
    </source>
</evidence>
<evidence type="ECO:0000313" key="9">
    <source>
        <dbReference type="Proteomes" id="UP000261284"/>
    </source>
</evidence>
<dbReference type="Pfam" id="PF07980">
    <property type="entry name" value="SusD_RagB"/>
    <property type="match status" value="1"/>
</dbReference>
<feature type="chain" id="PRO_5017653754" evidence="6">
    <location>
        <begin position="24"/>
        <end position="433"/>
    </location>
</feature>
<dbReference type="Gene3D" id="1.25.40.390">
    <property type="match status" value="2"/>
</dbReference>
<protein>
    <submittedName>
        <fullName evidence="8">RagB/SusD family nutrient uptake outer membrane protein</fullName>
    </submittedName>
</protein>
<gene>
    <name evidence="8" type="ORF">DXN05_17015</name>
</gene>
<feature type="domain" description="RagB/SusD" evidence="7">
    <location>
        <begin position="319"/>
        <end position="408"/>
    </location>
</feature>
<dbReference type="CDD" id="cd08977">
    <property type="entry name" value="SusD"/>
    <property type="match status" value="1"/>
</dbReference>
<evidence type="ECO:0000256" key="2">
    <source>
        <dbReference type="ARBA" id="ARBA00006275"/>
    </source>
</evidence>
<evidence type="ECO:0000256" key="1">
    <source>
        <dbReference type="ARBA" id="ARBA00004442"/>
    </source>
</evidence>
<organism evidence="8 9">
    <name type="scientific">Deminuibacter soli</name>
    <dbReference type="NCBI Taxonomy" id="2291815"/>
    <lineage>
        <taxon>Bacteria</taxon>
        <taxon>Pseudomonadati</taxon>
        <taxon>Bacteroidota</taxon>
        <taxon>Chitinophagia</taxon>
        <taxon>Chitinophagales</taxon>
        <taxon>Chitinophagaceae</taxon>
        <taxon>Deminuibacter</taxon>
    </lineage>
</organism>
<keyword evidence="9" id="KW-1185">Reference proteome</keyword>
<dbReference type="InterPro" id="IPR011990">
    <property type="entry name" value="TPR-like_helical_dom_sf"/>
</dbReference>
<dbReference type="SUPFAM" id="SSF48452">
    <property type="entry name" value="TPR-like"/>
    <property type="match status" value="1"/>
</dbReference>
<comment type="caution">
    <text evidence="8">The sequence shown here is derived from an EMBL/GenBank/DDBJ whole genome shotgun (WGS) entry which is preliminary data.</text>
</comment>
<evidence type="ECO:0000256" key="6">
    <source>
        <dbReference type="SAM" id="SignalP"/>
    </source>
</evidence>
<evidence type="ECO:0000256" key="3">
    <source>
        <dbReference type="ARBA" id="ARBA00022729"/>
    </source>
</evidence>
<accession>A0A3E1NGT3</accession>
<sequence length="433" mass="47390">MKRTMYFPATILLALACCMWSCKKDYGNLNSPTAEQFLNNASKSELNNLVSGTESGMRNNAALYLDDVGTIGREGYRFSGSEPRYVTDLLGANSGTLSSSNFYITTPWASHYRVIKNCNILIQSAANATTITDAEKKGYSGFAKTIKAYQLLLNLNLTDSNGIRIDVNDPDHLGPIVGYDAALTTIALLLDSAKTDLTGAAVSFPLAGFGSFSDAAGLVQFNRSLAARVAVYRQQWASALTYLNDSFFSLNGDFNTGVNHVFGTGSGDQLNPAFIPLNQAGEIRVAHPSYATDITPGDDRINKAPLRNATASLNGLSSNRDVWVYTSSTAPMPIIRNEELILIYAEAKIALNSFPDAIVALNVIRTKHNLPAYAGAVTQNALTTEMLNQRRYSLFYEGHRWVDMRRYNRLGELPIDRPGDDVWTMFPLPVTEN</sequence>
<dbReference type="RefSeq" id="WP_116848464.1">
    <property type="nucleotide sequence ID" value="NZ_QTJU01000006.1"/>
</dbReference>
<dbReference type="Proteomes" id="UP000261284">
    <property type="component" value="Unassembled WGS sequence"/>
</dbReference>